<dbReference type="AlphaFoldDB" id="A0A0V7ZIK0"/>
<name>A0A0V7ZIK0_9CYAN</name>
<feature type="domain" description="HAMP" evidence="11">
    <location>
        <begin position="253"/>
        <end position="306"/>
    </location>
</feature>
<evidence type="ECO:0000259" key="11">
    <source>
        <dbReference type="PROSITE" id="PS50885"/>
    </source>
</evidence>
<dbReference type="Gene3D" id="3.30.565.10">
    <property type="entry name" value="Histidine kinase-like ATPase, C-terminal domain"/>
    <property type="match status" value="1"/>
</dbReference>
<dbReference type="EC" id="2.7.13.3" evidence="3"/>
<dbReference type="Pfam" id="PF00672">
    <property type="entry name" value="HAMP"/>
    <property type="match status" value="1"/>
</dbReference>
<accession>A0A0V7ZIK0</accession>
<feature type="coiled-coil region" evidence="8">
    <location>
        <begin position="201"/>
        <end position="228"/>
    </location>
</feature>
<keyword evidence="5" id="KW-0808">Transferase</keyword>
<evidence type="ECO:0000313" key="13">
    <source>
        <dbReference type="Proteomes" id="UP000053372"/>
    </source>
</evidence>
<evidence type="ECO:0000256" key="1">
    <source>
        <dbReference type="ARBA" id="ARBA00000085"/>
    </source>
</evidence>
<keyword evidence="9" id="KW-1133">Transmembrane helix</keyword>
<keyword evidence="9" id="KW-0472">Membrane</keyword>
<dbReference type="InterPro" id="IPR036890">
    <property type="entry name" value="HATPase_C_sf"/>
</dbReference>
<dbReference type="CDD" id="cd00082">
    <property type="entry name" value="HisKA"/>
    <property type="match status" value="1"/>
</dbReference>
<evidence type="ECO:0000256" key="8">
    <source>
        <dbReference type="SAM" id="Coils"/>
    </source>
</evidence>
<keyword evidence="13" id="KW-1185">Reference proteome</keyword>
<evidence type="ECO:0000256" key="5">
    <source>
        <dbReference type="ARBA" id="ARBA00022679"/>
    </source>
</evidence>
<protein>
    <recommendedName>
        <fullName evidence="3">histidine kinase</fullName>
        <ecNumber evidence="3">2.7.13.3</ecNumber>
    </recommendedName>
</protein>
<feature type="coiled-coil region" evidence="8">
    <location>
        <begin position="294"/>
        <end position="335"/>
    </location>
</feature>
<gene>
    <name evidence="12" type="ORF">BC008_16800</name>
</gene>
<dbReference type="Gene3D" id="6.10.340.10">
    <property type="match status" value="1"/>
</dbReference>
<dbReference type="PANTHER" id="PTHR43065">
    <property type="entry name" value="SENSOR HISTIDINE KINASE"/>
    <property type="match status" value="1"/>
</dbReference>
<keyword evidence="6" id="KW-0418">Kinase</keyword>
<evidence type="ECO:0000259" key="10">
    <source>
        <dbReference type="PROSITE" id="PS50109"/>
    </source>
</evidence>
<dbReference type="InterPro" id="IPR003594">
    <property type="entry name" value="HATPase_dom"/>
</dbReference>
<dbReference type="RefSeq" id="WP_027846872.1">
    <property type="nucleotide sequence ID" value="NZ_LMTZ01000125.1"/>
</dbReference>
<dbReference type="PANTHER" id="PTHR43065:SF42">
    <property type="entry name" value="TWO-COMPONENT SENSOR PPRA"/>
    <property type="match status" value="1"/>
</dbReference>
<dbReference type="SUPFAM" id="SSF55874">
    <property type="entry name" value="ATPase domain of HSP90 chaperone/DNA topoisomerase II/histidine kinase"/>
    <property type="match status" value="1"/>
</dbReference>
<evidence type="ECO:0000256" key="4">
    <source>
        <dbReference type="ARBA" id="ARBA00022553"/>
    </source>
</evidence>
<dbReference type="SMART" id="SM00304">
    <property type="entry name" value="HAMP"/>
    <property type="match status" value="1"/>
</dbReference>
<evidence type="ECO:0000256" key="6">
    <source>
        <dbReference type="ARBA" id="ARBA00022777"/>
    </source>
</evidence>
<dbReference type="InterPro" id="IPR005467">
    <property type="entry name" value="His_kinase_dom"/>
</dbReference>
<dbReference type="InterPro" id="IPR003661">
    <property type="entry name" value="HisK_dim/P_dom"/>
</dbReference>
<dbReference type="EMBL" id="LMTZ01000125">
    <property type="protein sequence ID" value="KST64296.1"/>
    <property type="molecule type" value="Genomic_DNA"/>
</dbReference>
<dbReference type="SUPFAM" id="SSF47384">
    <property type="entry name" value="Homodimeric domain of signal transducing histidine kinase"/>
    <property type="match status" value="1"/>
</dbReference>
<evidence type="ECO:0000256" key="3">
    <source>
        <dbReference type="ARBA" id="ARBA00012438"/>
    </source>
</evidence>
<keyword evidence="8" id="KW-0175">Coiled coil</keyword>
<dbReference type="Pfam" id="PF02518">
    <property type="entry name" value="HATPase_c"/>
    <property type="match status" value="1"/>
</dbReference>
<dbReference type="SMART" id="SM00388">
    <property type="entry name" value="HisKA"/>
    <property type="match status" value="1"/>
</dbReference>
<keyword evidence="4" id="KW-0597">Phosphoprotein</keyword>
<dbReference type="InterPro" id="IPR036097">
    <property type="entry name" value="HisK_dim/P_sf"/>
</dbReference>
<comment type="subcellular location">
    <subcellularLocation>
        <location evidence="2">Membrane</location>
    </subcellularLocation>
</comment>
<reference evidence="12 13" key="1">
    <citation type="journal article" date="2015" name="Genome Announc.">
        <title>Draft Genome of the Euendolithic (true boring) Cyanobacterium Mastigocoleus testarum strain BC008.</title>
        <authorList>
            <person name="Guida B.S."/>
            <person name="Garcia-Pichel F."/>
        </authorList>
    </citation>
    <scope>NUCLEOTIDE SEQUENCE [LARGE SCALE GENOMIC DNA]</scope>
    <source>
        <strain evidence="12 13">BC008</strain>
    </source>
</reference>
<dbReference type="InterPro" id="IPR003660">
    <property type="entry name" value="HAMP_dom"/>
</dbReference>
<dbReference type="Proteomes" id="UP000053372">
    <property type="component" value="Unassembled WGS sequence"/>
</dbReference>
<dbReference type="SMART" id="SM00387">
    <property type="entry name" value="HATPase_c"/>
    <property type="match status" value="1"/>
</dbReference>
<dbReference type="OrthoDB" id="479493at2"/>
<evidence type="ECO:0000256" key="7">
    <source>
        <dbReference type="ARBA" id="ARBA00023012"/>
    </source>
</evidence>
<feature type="transmembrane region" description="Helical" evidence="9">
    <location>
        <begin position="29"/>
        <end position="49"/>
    </location>
</feature>
<dbReference type="InterPro" id="IPR004358">
    <property type="entry name" value="Sig_transdc_His_kin-like_C"/>
</dbReference>
<dbReference type="Pfam" id="PF00512">
    <property type="entry name" value="HisKA"/>
    <property type="match status" value="1"/>
</dbReference>
<comment type="caution">
    <text evidence="12">The sequence shown here is derived from an EMBL/GenBank/DDBJ whole genome shotgun (WGS) entry which is preliminary data.</text>
</comment>
<dbReference type="PROSITE" id="PS50885">
    <property type="entry name" value="HAMP"/>
    <property type="match status" value="1"/>
</dbReference>
<dbReference type="GO" id="GO:0016020">
    <property type="term" value="C:membrane"/>
    <property type="evidence" value="ECO:0007669"/>
    <property type="project" value="UniProtKB-SubCell"/>
</dbReference>
<sequence>MKNNENAIPLSKQLNQWVGYLKVGHKIGLGYGLAIFVAILGTTTGFVIGDSYHKEALEREEASLNAYRLVNDLQNKALLIRLDWLELPIILDKPELVKKQKAAIKEHQTEFKRLWVKFKSKFNKTEEKEEEKQESIISENYSARLIYESYSQFPDLYLQQVEELIKNLNFNNIQPTKLETTRTQLTNFSNTEYSRKLEYFAKDLLSLSQEMYEEYEKAEAEFAVAQQLRLKIFFASAVLSVLIAILLATFTSRAISKPLQSVTDVAQKTTQEANFDLQAPVTTSDETGKLATSLNQLILRVKQLLIEKEQKSEELQKANEKLIMTQKQMVAQEKLASLGSLTAGIAHEIRNPLNFVNNFAQLSVELVQELSEEIAQQTTNINEDTAESITDILSLLSTNVSKIEHHGQRAEKIVGNMLLHARNGGHLWESSNLNQLLEETANLAYHGIRAKDSSFNVTFDTDYDENIGEIEVVIQDISRAFLNILGNACYAIQQKLKQQGNEFTPILNIRTRNLQDKVEIRIRDNGSGMTPEVRDRIFEHFFTTKPTGEGTGLGLSLTYDIIVQQHQGSLEVESEVDIYTEFIITLPKKNQ</sequence>
<evidence type="ECO:0000256" key="2">
    <source>
        <dbReference type="ARBA" id="ARBA00004370"/>
    </source>
</evidence>
<evidence type="ECO:0000313" key="12">
    <source>
        <dbReference type="EMBL" id="KST64296.1"/>
    </source>
</evidence>
<proteinExistence type="predicted"/>
<comment type="catalytic activity">
    <reaction evidence="1">
        <text>ATP + protein L-histidine = ADP + protein N-phospho-L-histidine.</text>
        <dbReference type="EC" id="2.7.13.3"/>
    </reaction>
</comment>
<keyword evidence="9" id="KW-0812">Transmembrane</keyword>
<dbReference type="GO" id="GO:0000155">
    <property type="term" value="F:phosphorelay sensor kinase activity"/>
    <property type="evidence" value="ECO:0007669"/>
    <property type="project" value="InterPro"/>
</dbReference>
<dbReference type="PROSITE" id="PS50109">
    <property type="entry name" value="HIS_KIN"/>
    <property type="match status" value="1"/>
</dbReference>
<dbReference type="Gene3D" id="1.10.287.130">
    <property type="match status" value="1"/>
</dbReference>
<dbReference type="PRINTS" id="PR00344">
    <property type="entry name" value="BCTRLSENSOR"/>
</dbReference>
<feature type="transmembrane region" description="Helical" evidence="9">
    <location>
        <begin position="232"/>
        <end position="250"/>
    </location>
</feature>
<dbReference type="CDD" id="cd06225">
    <property type="entry name" value="HAMP"/>
    <property type="match status" value="1"/>
</dbReference>
<evidence type="ECO:0000256" key="9">
    <source>
        <dbReference type="SAM" id="Phobius"/>
    </source>
</evidence>
<organism evidence="12 13">
    <name type="scientific">Mastigocoleus testarum BC008</name>
    <dbReference type="NCBI Taxonomy" id="371196"/>
    <lineage>
        <taxon>Bacteria</taxon>
        <taxon>Bacillati</taxon>
        <taxon>Cyanobacteriota</taxon>
        <taxon>Cyanophyceae</taxon>
        <taxon>Nostocales</taxon>
        <taxon>Hapalosiphonaceae</taxon>
        <taxon>Mastigocoleus</taxon>
    </lineage>
</organism>
<dbReference type="SUPFAM" id="SSF158472">
    <property type="entry name" value="HAMP domain-like"/>
    <property type="match status" value="1"/>
</dbReference>
<keyword evidence="7" id="KW-0902">Two-component regulatory system</keyword>
<feature type="domain" description="Histidine kinase" evidence="10">
    <location>
        <begin position="344"/>
        <end position="590"/>
    </location>
</feature>